<gene>
    <name evidence="6" type="ORF">JRO89_XS12G0203200</name>
</gene>
<dbReference type="PROSITE" id="PS00108">
    <property type="entry name" value="PROTEIN_KINASE_ST"/>
    <property type="match status" value="1"/>
</dbReference>
<organism evidence="6 7">
    <name type="scientific">Xanthoceras sorbifolium</name>
    <dbReference type="NCBI Taxonomy" id="99658"/>
    <lineage>
        <taxon>Eukaryota</taxon>
        <taxon>Viridiplantae</taxon>
        <taxon>Streptophyta</taxon>
        <taxon>Embryophyta</taxon>
        <taxon>Tracheophyta</taxon>
        <taxon>Spermatophyta</taxon>
        <taxon>Magnoliopsida</taxon>
        <taxon>eudicotyledons</taxon>
        <taxon>Gunneridae</taxon>
        <taxon>Pentapetalae</taxon>
        <taxon>rosids</taxon>
        <taxon>malvids</taxon>
        <taxon>Sapindales</taxon>
        <taxon>Sapindaceae</taxon>
        <taxon>Xanthoceroideae</taxon>
        <taxon>Xanthoceras</taxon>
    </lineage>
</organism>
<dbReference type="Proteomes" id="UP000827721">
    <property type="component" value="Unassembled WGS sequence"/>
</dbReference>
<dbReference type="PANTHER" id="PTHR47989:SF43">
    <property type="entry name" value="CALCIUM_CALMODULIN-REGULATED RECEPTOR-LIKE KINASE 2"/>
    <property type="match status" value="1"/>
</dbReference>
<dbReference type="SUPFAM" id="SSF56112">
    <property type="entry name" value="Protein kinase-like (PK-like)"/>
    <property type="match status" value="1"/>
</dbReference>
<dbReference type="Gene3D" id="1.10.510.10">
    <property type="entry name" value="Transferase(Phosphotransferase) domain 1"/>
    <property type="match status" value="1"/>
</dbReference>
<dbReference type="PROSITE" id="PS50011">
    <property type="entry name" value="PROTEIN_KINASE_DOM"/>
    <property type="match status" value="1"/>
</dbReference>
<feature type="transmembrane region" description="Helical" evidence="4">
    <location>
        <begin position="7"/>
        <end position="32"/>
    </location>
</feature>
<keyword evidence="4" id="KW-0472">Membrane</keyword>
<reference evidence="6 7" key="1">
    <citation type="submission" date="2021-02" db="EMBL/GenBank/DDBJ databases">
        <title>Plant Genome Project.</title>
        <authorList>
            <person name="Zhang R.-G."/>
        </authorList>
    </citation>
    <scope>NUCLEOTIDE SEQUENCE [LARGE SCALE GENOMIC DNA]</scope>
    <source>
        <tissue evidence="6">Leaves</tissue>
    </source>
</reference>
<evidence type="ECO:0000313" key="6">
    <source>
        <dbReference type="EMBL" id="KAH7554426.1"/>
    </source>
</evidence>
<evidence type="ECO:0000256" key="3">
    <source>
        <dbReference type="ARBA" id="ARBA00022840"/>
    </source>
</evidence>
<evidence type="ECO:0000256" key="2">
    <source>
        <dbReference type="ARBA" id="ARBA00022741"/>
    </source>
</evidence>
<keyword evidence="1" id="KW-0418">Kinase</keyword>
<proteinExistence type="predicted"/>
<comment type="caution">
    <text evidence="6">The sequence shown here is derived from an EMBL/GenBank/DDBJ whole genome shotgun (WGS) entry which is preliminary data.</text>
</comment>
<evidence type="ECO:0000313" key="7">
    <source>
        <dbReference type="Proteomes" id="UP000827721"/>
    </source>
</evidence>
<sequence length="441" mass="49091">MVHNGDLVIGICVGLALGILIAVLAFFSLRWYKKHAYLQRSANERSVPTHPLRINGFGTSTEFSAPFSNAVAVKGSEYPQKSSQVSWWSHHSKDRFASASGLPRYAYKDIQKATQNFTTILGQGSFGPVYKATMPTGGVAAVKVLASNSNQGEREFQTEVRIALTTFIKSEVLFFLTKSNPRVSLLGRLHHRNLVNLIGYCVDKGQHMLIYEFMSNGSLANLLYSEGQVLGWEERLQISLDISHGIEYLHEGAVPPVIHRDLKSANILLDHSMKAKVADFGLSKEEVFDGRNSGLKGTYGYMDPAYMSSNKLTMKSDIYSFGIIIFELITAIHPQQNLMEYVNLAGMSHDGVDEILDKQLVGACNIEEVRELAKIGQKCLHKLPRKRPSIGEVMQAILKIKQRRLAKEDTMSFAAGEYSRMMSRIEVQQIELSKLAGINGE</sequence>
<dbReference type="Gene3D" id="3.30.200.20">
    <property type="entry name" value="Phosphorylase Kinase, domain 1"/>
    <property type="match status" value="2"/>
</dbReference>
<feature type="domain" description="Protein kinase" evidence="5">
    <location>
        <begin position="115"/>
        <end position="405"/>
    </location>
</feature>
<keyword evidence="7" id="KW-1185">Reference proteome</keyword>
<accession>A0ABQ8HD70</accession>
<evidence type="ECO:0000256" key="4">
    <source>
        <dbReference type="SAM" id="Phobius"/>
    </source>
</evidence>
<keyword evidence="3" id="KW-0067">ATP-binding</keyword>
<name>A0ABQ8HD70_9ROSI</name>
<protein>
    <recommendedName>
        <fullName evidence="5">Protein kinase domain-containing protein</fullName>
    </recommendedName>
</protein>
<dbReference type="Pfam" id="PF00069">
    <property type="entry name" value="Pkinase"/>
    <property type="match status" value="1"/>
</dbReference>
<dbReference type="InterPro" id="IPR000719">
    <property type="entry name" value="Prot_kinase_dom"/>
</dbReference>
<dbReference type="SMART" id="SM00220">
    <property type="entry name" value="S_TKc"/>
    <property type="match status" value="1"/>
</dbReference>
<keyword evidence="2" id="KW-0547">Nucleotide-binding</keyword>
<evidence type="ECO:0000259" key="5">
    <source>
        <dbReference type="PROSITE" id="PS50011"/>
    </source>
</evidence>
<keyword evidence="1" id="KW-0808">Transferase</keyword>
<dbReference type="EMBL" id="JAFEMO010000012">
    <property type="protein sequence ID" value="KAH7554426.1"/>
    <property type="molecule type" value="Genomic_DNA"/>
</dbReference>
<keyword evidence="1" id="KW-0723">Serine/threonine-protein kinase</keyword>
<dbReference type="InterPro" id="IPR008271">
    <property type="entry name" value="Ser/Thr_kinase_AS"/>
</dbReference>
<evidence type="ECO:0000256" key="1">
    <source>
        <dbReference type="ARBA" id="ARBA00022527"/>
    </source>
</evidence>
<keyword evidence="4" id="KW-0812">Transmembrane</keyword>
<dbReference type="InterPro" id="IPR011009">
    <property type="entry name" value="Kinase-like_dom_sf"/>
</dbReference>
<keyword evidence="4" id="KW-1133">Transmembrane helix</keyword>
<dbReference type="PANTHER" id="PTHR47989">
    <property type="entry name" value="OS01G0750732 PROTEIN"/>
    <property type="match status" value="1"/>
</dbReference>